<feature type="domain" description="EF-hand" evidence="2">
    <location>
        <begin position="10"/>
        <end position="45"/>
    </location>
</feature>
<dbReference type="SUPFAM" id="SSF47473">
    <property type="entry name" value="EF-hand"/>
    <property type="match status" value="1"/>
</dbReference>
<dbReference type="EMBL" id="UYSU01041812">
    <property type="protein sequence ID" value="VDM03388.1"/>
    <property type="molecule type" value="Genomic_DNA"/>
</dbReference>
<dbReference type="PROSITE" id="PS50222">
    <property type="entry name" value="EF_HAND_2"/>
    <property type="match status" value="2"/>
</dbReference>
<evidence type="ECO:0000313" key="4">
    <source>
        <dbReference type="Proteomes" id="UP000275846"/>
    </source>
</evidence>
<evidence type="ECO:0000313" key="3">
    <source>
        <dbReference type="EMBL" id="VDM03388.1"/>
    </source>
</evidence>
<feature type="domain" description="EF-hand" evidence="2">
    <location>
        <begin position="48"/>
        <end position="79"/>
    </location>
</feature>
<dbReference type="InterPro" id="IPR002048">
    <property type="entry name" value="EF_hand_dom"/>
</dbReference>
<evidence type="ECO:0000256" key="1">
    <source>
        <dbReference type="ARBA" id="ARBA00022837"/>
    </source>
</evidence>
<reference evidence="3 4" key="2">
    <citation type="submission" date="2018-11" db="EMBL/GenBank/DDBJ databases">
        <authorList>
            <consortium name="Pathogen Informatics"/>
        </authorList>
    </citation>
    <scope>NUCLEOTIDE SEQUENCE [LARGE SCALE GENOMIC DNA]</scope>
    <source>
        <strain evidence="3 4">NST_G2</strain>
    </source>
</reference>
<dbReference type="AlphaFoldDB" id="A0A183TKK4"/>
<dbReference type="PROSITE" id="PS00018">
    <property type="entry name" value="EF_HAND_1"/>
    <property type="match status" value="2"/>
</dbReference>
<dbReference type="Pfam" id="PF13499">
    <property type="entry name" value="EF-hand_7"/>
    <property type="match status" value="1"/>
</dbReference>
<dbReference type="InterPro" id="IPR018247">
    <property type="entry name" value="EF_Hand_1_Ca_BS"/>
</dbReference>
<dbReference type="GO" id="GO:0005509">
    <property type="term" value="F:calcium ion binding"/>
    <property type="evidence" value="ECO:0007669"/>
    <property type="project" value="InterPro"/>
</dbReference>
<name>A0A183TKK4_SCHSO</name>
<keyword evidence="4" id="KW-1185">Reference proteome</keyword>
<dbReference type="Gene3D" id="1.10.238.10">
    <property type="entry name" value="EF-hand"/>
    <property type="match status" value="1"/>
</dbReference>
<evidence type="ECO:0000313" key="5">
    <source>
        <dbReference type="WBParaSite" id="SSLN_0001765101-mRNA-1"/>
    </source>
</evidence>
<protein>
    <submittedName>
        <fullName evidence="5">EF hand</fullName>
    </submittedName>
</protein>
<dbReference type="CDD" id="cd00051">
    <property type="entry name" value="EFh"/>
    <property type="match status" value="1"/>
</dbReference>
<dbReference type="SMART" id="SM00054">
    <property type="entry name" value="EFh"/>
    <property type="match status" value="2"/>
</dbReference>
<dbReference type="InterPro" id="IPR011992">
    <property type="entry name" value="EF-hand-dom_pair"/>
</dbReference>
<sequence length="79" mass="8943">MTRIFASLPQIDQKTLAMFTEMDTDKSGEISYEEFRAAMLKKSEPGKADEASIRALFDSLDTDKSGELSIEELKKMFTK</sequence>
<proteinExistence type="predicted"/>
<dbReference type="Proteomes" id="UP000275846">
    <property type="component" value="Unassembled WGS sequence"/>
</dbReference>
<dbReference type="WBParaSite" id="SSLN_0001765101-mRNA-1">
    <property type="protein sequence ID" value="SSLN_0001765101-mRNA-1"/>
    <property type="gene ID" value="SSLN_0001765101"/>
</dbReference>
<organism evidence="5">
    <name type="scientific">Schistocephalus solidus</name>
    <name type="common">Tapeworm</name>
    <dbReference type="NCBI Taxonomy" id="70667"/>
    <lineage>
        <taxon>Eukaryota</taxon>
        <taxon>Metazoa</taxon>
        <taxon>Spiralia</taxon>
        <taxon>Lophotrochozoa</taxon>
        <taxon>Platyhelminthes</taxon>
        <taxon>Cestoda</taxon>
        <taxon>Eucestoda</taxon>
        <taxon>Diphyllobothriidea</taxon>
        <taxon>Diphyllobothriidae</taxon>
        <taxon>Schistocephalus</taxon>
    </lineage>
</organism>
<reference evidence="5" key="1">
    <citation type="submission" date="2016-06" db="UniProtKB">
        <authorList>
            <consortium name="WormBaseParasite"/>
        </authorList>
    </citation>
    <scope>IDENTIFICATION</scope>
</reference>
<keyword evidence="1" id="KW-0106">Calcium</keyword>
<accession>A0A183TKK4</accession>
<evidence type="ECO:0000259" key="2">
    <source>
        <dbReference type="PROSITE" id="PS50222"/>
    </source>
</evidence>
<gene>
    <name evidence="3" type="ORF">SSLN_LOCUS17002</name>
</gene>
<dbReference type="OrthoDB" id="26525at2759"/>